<evidence type="ECO:0000313" key="2">
    <source>
        <dbReference type="EMBL" id="ADB63709.1"/>
    </source>
</evidence>
<reference evidence="2 3" key="1">
    <citation type="journal article" date="2010" name="Stand. Genomic Sci.">
        <title>Complete genome sequence of Haloterrigena turkmenica type strain (4k).</title>
        <authorList>
            <person name="Saunders E."/>
            <person name="Tindall B.J."/>
            <person name="Fahnrich R."/>
            <person name="Lapidus A."/>
            <person name="Copeland A."/>
            <person name="Del Rio T.G."/>
            <person name="Lucas S."/>
            <person name="Chen F."/>
            <person name="Tice H."/>
            <person name="Cheng J.F."/>
            <person name="Han C."/>
            <person name="Detter J.C."/>
            <person name="Bruce D."/>
            <person name="Goodwin L."/>
            <person name="Chain P."/>
            <person name="Pitluck S."/>
            <person name="Pati A."/>
            <person name="Ivanova N."/>
            <person name="Mavromatis K."/>
            <person name="Chen A."/>
            <person name="Palaniappan K."/>
            <person name="Land M."/>
            <person name="Hauser L."/>
            <person name="Chang Y.J."/>
            <person name="Jeffries C.D."/>
            <person name="Brettin T."/>
            <person name="Rohde M."/>
            <person name="Goker M."/>
            <person name="Bristow J."/>
            <person name="Eisen J.A."/>
            <person name="Markowitz V."/>
            <person name="Hugenholtz P."/>
            <person name="Klenk H.P."/>
            <person name="Kyrpides N.C."/>
        </authorList>
    </citation>
    <scope>NUCLEOTIDE SEQUENCE [LARGE SCALE GENOMIC DNA]</scope>
    <source>
        <strain evidence="3">ATCC 51198 / DSM 5511 / JCM 9101 / NCIMB 13204 / VKM B-1734 / 4k</strain>
    </source>
</reference>
<gene>
    <name evidence="2" type="ordered locus">Htur_4976</name>
</gene>
<feature type="compositionally biased region" description="Polar residues" evidence="1">
    <location>
        <begin position="1"/>
        <end position="10"/>
    </location>
</feature>
<proteinExistence type="predicted"/>
<protein>
    <submittedName>
        <fullName evidence="2">Uncharacterized protein</fullName>
    </submittedName>
</protein>
<dbReference type="EMBL" id="CP001863">
    <property type="protein sequence ID" value="ADB63709.1"/>
    <property type="molecule type" value="Genomic_DNA"/>
</dbReference>
<dbReference type="Proteomes" id="UP000001903">
    <property type="component" value="Plasmid pHTUR03"/>
</dbReference>
<evidence type="ECO:0000256" key="1">
    <source>
        <dbReference type="SAM" id="MobiDB-lite"/>
    </source>
</evidence>
<feature type="region of interest" description="Disordered" evidence="1">
    <location>
        <begin position="1"/>
        <end position="49"/>
    </location>
</feature>
<name>D2S2W2_HALTV</name>
<sequence>MSPPSANTGRDASIDGKENGVQFPIEKARSNTVPRFLTDSSTGVCRSSS</sequence>
<dbReference type="HOGENOM" id="CLU_3130776_0_0_2"/>
<feature type="compositionally biased region" description="Polar residues" evidence="1">
    <location>
        <begin position="30"/>
        <end position="49"/>
    </location>
</feature>
<accession>D2S2W2</accession>
<keyword evidence="2" id="KW-0614">Plasmid</keyword>
<keyword evidence="3" id="KW-1185">Reference proteome</keyword>
<organism evidence="2 3">
    <name type="scientific">Haloterrigena turkmenica (strain ATCC 51198 / DSM 5511 / JCM 9101 / NCIMB 13204 / VKM B-1734 / 4k)</name>
    <name type="common">Halococcus turkmenicus</name>
    <dbReference type="NCBI Taxonomy" id="543526"/>
    <lineage>
        <taxon>Archaea</taxon>
        <taxon>Methanobacteriati</taxon>
        <taxon>Methanobacteriota</taxon>
        <taxon>Stenosarchaea group</taxon>
        <taxon>Halobacteria</taxon>
        <taxon>Halobacteriales</taxon>
        <taxon>Natrialbaceae</taxon>
        <taxon>Haloterrigena</taxon>
    </lineage>
</organism>
<dbReference type="KEGG" id="htu:Htur_4976"/>
<evidence type="ECO:0000313" key="3">
    <source>
        <dbReference type="Proteomes" id="UP000001903"/>
    </source>
</evidence>
<geneLocation type="plasmid" evidence="2 3">
    <name>pHTUR03</name>
</geneLocation>
<dbReference type="AlphaFoldDB" id="D2S2W2"/>